<dbReference type="InterPro" id="IPR006094">
    <property type="entry name" value="Oxid_FAD_bind_N"/>
</dbReference>
<evidence type="ECO:0000256" key="4">
    <source>
        <dbReference type="ARBA" id="ARBA00022827"/>
    </source>
</evidence>
<dbReference type="InterPro" id="IPR012951">
    <property type="entry name" value="BBE"/>
</dbReference>
<protein>
    <submittedName>
        <fullName evidence="7">Chitooligosaccharide oxidase</fullName>
    </submittedName>
</protein>
<evidence type="ECO:0000256" key="5">
    <source>
        <dbReference type="ARBA" id="ARBA00023002"/>
    </source>
</evidence>
<dbReference type="InterPro" id="IPR016169">
    <property type="entry name" value="FAD-bd_PCMH_sub2"/>
</dbReference>
<keyword evidence="5" id="KW-0560">Oxidoreductase</keyword>
<dbReference type="EMBL" id="JAQQWE010000003">
    <property type="protein sequence ID" value="KAK7958993.1"/>
    <property type="molecule type" value="Genomic_DNA"/>
</dbReference>
<accession>A0ABR1QKY1</accession>
<dbReference type="PROSITE" id="PS51387">
    <property type="entry name" value="FAD_PCMH"/>
    <property type="match status" value="1"/>
</dbReference>
<dbReference type="SUPFAM" id="SSF56176">
    <property type="entry name" value="FAD-binding/transporter-associated domain-like"/>
    <property type="match status" value="1"/>
</dbReference>
<dbReference type="InterPro" id="IPR036318">
    <property type="entry name" value="FAD-bd_PCMH-like_sf"/>
</dbReference>
<evidence type="ECO:0000256" key="3">
    <source>
        <dbReference type="ARBA" id="ARBA00022630"/>
    </source>
</evidence>
<dbReference type="PANTHER" id="PTHR42973:SF39">
    <property type="entry name" value="FAD-BINDING PCMH-TYPE DOMAIN-CONTAINING PROTEIN"/>
    <property type="match status" value="1"/>
</dbReference>
<evidence type="ECO:0000256" key="1">
    <source>
        <dbReference type="ARBA" id="ARBA00001974"/>
    </source>
</evidence>
<dbReference type="InterPro" id="IPR016166">
    <property type="entry name" value="FAD-bd_PCMH"/>
</dbReference>
<proteinExistence type="inferred from homology"/>
<evidence type="ECO:0000256" key="2">
    <source>
        <dbReference type="ARBA" id="ARBA00005466"/>
    </source>
</evidence>
<dbReference type="RefSeq" id="XP_066702696.1">
    <property type="nucleotide sequence ID" value="XM_066840069.1"/>
</dbReference>
<evidence type="ECO:0000313" key="7">
    <source>
        <dbReference type="EMBL" id="KAK7958993.1"/>
    </source>
</evidence>
<comment type="cofactor">
    <cofactor evidence="1">
        <name>FAD</name>
        <dbReference type="ChEBI" id="CHEBI:57692"/>
    </cofactor>
</comment>
<dbReference type="GeneID" id="92073131"/>
<comment type="caution">
    <text evidence="7">The sequence shown here is derived from an EMBL/GenBank/DDBJ whole genome shotgun (WGS) entry which is preliminary data.</text>
</comment>
<dbReference type="Gene3D" id="3.30.465.10">
    <property type="match status" value="1"/>
</dbReference>
<evidence type="ECO:0000259" key="6">
    <source>
        <dbReference type="PROSITE" id="PS51387"/>
    </source>
</evidence>
<evidence type="ECO:0000313" key="8">
    <source>
        <dbReference type="Proteomes" id="UP001391051"/>
    </source>
</evidence>
<organism evidence="7 8">
    <name type="scientific">Apiospora aurea</name>
    <dbReference type="NCBI Taxonomy" id="335848"/>
    <lineage>
        <taxon>Eukaryota</taxon>
        <taxon>Fungi</taxon>
        <taxon>Dikarya</taxon>
        <taxon>Ascomycota</taxon>
        <taxon>Pezizomycotina</taxon>
        <taxon>Sordariomycetes</taxon>
        <taxon>Xylariomycetidae</taxon>
        <taxon>Amphisphaeriales</taxon>
        <taxon>Apiosporaceae</taxon>
        <taxon>Apiospora</taxon>
    </lineage>
</organism>
<dbReference type="Pfam" id="PF08031">
    <property type="entry name" value="BBE"/>
    <property type="match status" value="1"/>
</dbReference>
<gene>
    <name evidence="7" type="ORF">PG986_003847</name>
</gene>
<name>A0ABR1QKY1_9PEZI</name>
<dbReference type="Proteomes" id="UP001391051">
    <property type="component" value="Unassembled WGS sequence"/>
</dbReference>
<reference evidence="7 8" key="1">
    <citation type="submission" date="2023-01" db="EMBL/GenBank/DDBJ databases">
        <title>Analysis of 21 Apiospora genomes using comparative genomics revels a genus with tremendous synthesis potential of carbohydrate active enzymes and secondary metabolites.</title>
        <authorList>
            <person name="Sorensen T."/>
        </authorList>
    </citation>
    <scope>NUCLEOTIDE SEQUENCE [LARGE SCALE GENOMIC DNA]</scope>
    <source>
        <strain evidence="7 8">CBS 24483</strain>
    </source>
</reference>
<comment type="similarity">
    <text evidence="2">Belongs to the oxygen-dependent FAD-linked oxidoreductase family.</text>
</comment>
<dbReference type="Pfam" id="PF01565">
    <property type="entry name" value="FAD_binding_4"/>
    <property type="match status" value="1"/>
</dbReference>
<dbReference type="InterPro" id="IPR050416">
    <property type="entry name" value="FAD-linked_Oxidoreductase"/>
</dbReference>
<dbReference type="PANTHER" id="PTHR42973">
    <property type="entry name" value="BINDING OXIDOREDUCTASE, PUTATIVE (AFU_ORTHOLOGUE AFUA_1G17690)-RELATED"/>
    <property type="match status" value="1"/>
</dbReference>
<keyword evidence="8" id="KW-1185">Reference proteome</keyword>
<keyword evidence="3" id="KW-0285">Flavoprotein</keyword>
<dbReference type="Gene3D" id="3.40.462.20">
    <property type="match status" value="1"/>
</dbReference>
<sequence>MQRWNDLPDAAEWQFGFPCRLDSPPGQPVPVQQLMLGRFVKCAAPVGEEEDARYHSRDSLPWAAGPLVRGAALDKRSSLDECLHTAEVPTNARNSTSWAQDTLPFNDRLHYTPVAIAVPTTVSQIQAAVSCAAQVGIKATPKGGGHSYASSGLGGEDGHLVIELDRMHNVTLNTETNIATVQPGARLGHVATELFKQGKRAFSHGTCPGVGVSGHSLHGGFGMSSHKYGLATDWMVGATVVLANASVVHASPTENPDLFWALRGAGSNFGVVASYEFDTFPVPEEVTYFSMPFRWNLTTGSANLAKVEAYARDLMPADLNMRLFSSGFSSQLEGLFYGNVAGLQAALAPLLNTTTPPLKIMQAVNTTWMEAFAHYANAPTDPTHPYSQQETFYSKSLELKDLSGDVGKSFTNYWFNSTSKNTRSWWFQLDIHGGKHSAVTNGDHALSSYAHRDKLFLVQLYDRTYFGAYPKDGFPFLDKWVDATTASLDKKDWGMYINYADSSLDRETAQRVYYGANLPRLRSLKAKYDPRELFYYPTSIAPAAAEL</sequence>
<keyword evidence="4" id="KW-0274">FAD</keyword>
<feature type="domain" description="FAD-binding PCMH-type" evidence="6">
    <location>
        <begin position="109"/>
        <end position="282"/>
    </location>
</feature>